<accession>E0XVZ6</accession>
<evidence type="ECO:0008006" key="3">
    <source>
        <dbReference type="Google" id="ProtNLM"/>
    </source>
</evidence>
<sequence>MTNLNQKLNPALIISLFVANCLAITNLAAATISGEVSGNNGPEAGAWVSAETDELDTNFIKIAVTDSDSKFLLPELPEVNYRVWVRGYGLKDSNTVQAETGA</sequence>
<feature type="chain" id="PRO_5003143185" description="Carboxypeptidase regulatory-like domain-containing protein" evidence="1">
    <location>
        <begin position="31"/>
        <end position="102"/>
    </location>
</feature>
<keyword evidence="1" id="KW-0732">Signal</keyword>
<organism evidence="2">
    <name type="scientific">uncultured Oceanospirillales bacterium HF4000_23O15</name>
    <dbReference type="NCBI Taxonomy" id="710746"/>
    <lineage>
        <taxon>Bacteria</taxon>
        <taxon>Pseudomonadati</taxon>
        <taxon>Pseudomonadota</taxon>
        <taxon>Gammaproteobacteria</taxon>
        <taxon>Oceanospirillales</taxon>
        <taxon>environmental samples</taxon>
    </lineage>
</organism>
<dbReference type="AlphaFoldDB" id="E0XVZ6"/>
<proteinExistence type="predicted"/>
<feature type="signal peptide" evidence="1">
    <location>
        <begin position="1"/>
        <end position="30"/>
    </location>
</feature>
<reference evidence="2" key="1">
    <citation type="journal article" date="2011" name="Environ. Microbiol.">
        <title>Time-series analyses of Monterey Bay coastal microbial picoplankton using a 'genome proxy' microarray.</title>
        <authorList>
            <person name="Rich V.I."/>
            <person name="Pham V.D."/>
            <person name="Eppley J."/>
            <person name="Shi Y."/>
            <person name="DeLong E.F."/>
        </authorList>
    </citation>
    <scope>NUCLEOTIDE SEQUENCE</scope>
</reference>
<name>E0XVZ6_9GAMM</name>
<evidence type="ECO:0000313" key="2">
    <source>
        <dbReference type="EMBL" id="ADI18587.1"/>
    </source>
</evidence>
<protein>
    <recommendedName>
        <fullName evidence="3">Carboxypeptidase regulatory-like domain-containing protein</fullName>
    </recommendedName>
</protein>
<evidence type="ECO:0000256" key="1">
    <source>
        <dbReference type="SAM" id="SignalP"/>
    </source>
</evidence>
<dbReference type="EMBL" id="GU474894">
    <property type="protein sequence ID" value="ADI18587.1"/>
    <property type="molecule type" value="Genomic_DNA"/>
</dbReference>